<keyword evidence="3" id="KW-1185">Reference proteome</keyword>
<organism evidence="2 3">
    <name type="scientific">Cuscuta campestris</name>
    <dbReference type="NCBI Taxonomy" id="132261"/>
    <lineage>
        <taxon>Eukaryota</taxon>
        <taxon>Viridiplantae</taxon>
        <taxon>Streptophyta</taxon>
        <taxon>Embryophyta</taxon>
        <taxon>Tracheophyta</taxon>
        <taxon>Spermatophyta</taxon>
        <taxon>Magnoliopsida</taxon>
        <taxon>eudicotyledons</taxon>
        <taxon>Gunneridae</taxon>
        <taxon>Pentapetalae</taxon>
        <taxon>asterids</taxon>
        <taxon>lamiids</taxon>
        <taxon>Solanales</taxon>
        <taxon>Convolvulaceae</taxon>
        <taxon>Cuscuteae</taxon>
        <taxon>Cuscuta</taxon>
        <taxon>Cuscuta subgen. Grammica</taxon>
        <taxon>Cuscuta sect. Cleistogrammica</taxon>
    </lineage>
</organism>
<feature type="region of interest" description="Disordered" evidence="1">
    <location>
        <begin position="48"/>
        <end position="121"/>
    </location>
</feature>
<dbReference type="AlphaFoldDB" id="A0A484LAX6"/>
<feature type="compositionally biased region" description="Basic and acidic residues" evidence="1">
    <location>
        <begin position="48"/>
        <end position="57"/>
    </location>
</feature>
<gene>
    <name evidence="2" type="ORF">CCAM_LOCUS15034</name>
</gene>
<accession>A0A484LAX6</accession>
<protein>
    <submittedName>
        <fullName evidence="2">Uncharacterized protein</fullName>
    </submittedName>
</protein>
<evidence type="ECO:0000256" key="1">
    <source>
        <dbReference type="SAM" id="MobiDB-lite"/>
    </source>
</evidence>
<name>A0A484LAX6_9ASTE</name>
<dbReference type="Proteomes" id="UP000595140">
    <property type="component" value="Unassembled WGS sequence"/>
</dbReference>
<proteinExistence type="predicted"/>
<dbReference type="EMBL" id="OOIL02001171">
    <property type="protein sequence ID" value="VFQ73258.1"/>
    <property type="molecule type" value="Genomic_DNA"/>
</dbReference>
<sequence length="121" mass="13594">MTLVGNVLTEQVLVEWSEGGPDDAMWKSLAFMRKQFLRLHLADKVLVEDGGNDRDANMNEAGMETENNNDNVGSSGEESNAEMGSSSEGDREMHVGLEAQEAHARRSTRPRRSPRWRKDYV</sequence>
<feature type="compositionally biased region" description="Basic residues" evidence="1">
    <location>
        <begin position="105"/>
        <end position="115"/>
    </location>
</feature>
<evidence type="ECO:0000313" key="3">
    <source>
        <dbReference type="Proteomes" id="UP000595140"/>
    </source>
</evidence>
<feature type="compositionally biased region" description="Polar residues" evidence="1">
    <location>
        <begin position="65"/>
        <end position="87"/>
    </location>
</feature>
<reference evidence="2 3" key="1">
    <citation type="submission" date="2018-04" db="EMBL/GenBank/DDBJ databases">
        <authorList>
            <person name="Vogel A."/>
        </authorList>
    </citation>
    <scope>NUCLEOTIDE SEQUENCE [LARGE SCALE GENOMIC DNA]</scope>
</reference>
<evidence type="ECO:0000313" key="2">
    <source>
        <dbReference type="EMBL" id="VFQ73258.1"/>
    </source>
</evidence>
<feature type="compositionally biased region" description="Basic and acidic residues" evidence="1">
    <location>
        <begin position="88"/>
        <end position="104"/>
    </location>
</feature>